<dbReference type="Gene3D" id="2.150.10.10">
    <property type="entry name" value="Serralysin-like metalloprotease, C-terminal"/>
    <property type="match status" value="5"/>
</dbReference>
<dbReference type="Pfam" id="PF17963">
    <property type="entry name" value="Big_9"/>
    <property type="match status" value="4"/>
</dbReference>
<dbReference type="SUPFAM" id="SSF81901">
    <property type="entry name" value="HCP-like"/>
    <property type="match status" value="1"/>
</dbReference>
<dbReference type="InterPro" id="IPR015919">
    <property type="entry name" value="Cadherin-like_sf"/>
</dbReference>
<dbReference type="PRINTS" id="PR00313">
    <property type="entry name" value="CABNDNGRPT"/>
</dbReference>
<dbReference type="InterPro" id="IPR013783">
    <property type="entry name" value="Ig-like_fold"/>
</dbReference>
<gene>
    <name evidence="3" type="ORF">GGR12_002975</name>
</gene>
<dbReference type="SMART" id="SM00671">
    <property type="entry name" value="SEL1"/>
    <property type="match status" value="3"/>
</dbReference>
<dbReference type="InterPro" id="IPR001343">
    <property type="entry name" value="Hemolysn_Ca-bd"/>
</dbReference>
<evidence type="ECO:0000313" key="4">
    <source>
        <dbReference type="Proteomes" id="UP000529946"/>
    </source>
</evidence>
<name>A0A7W6JH85_9CAUL</name>
<dbReference type="Proteomes" id="UP000529946">
    <property type="component" value="Unassembled WGS sequence"/>
</dbReference>
<dbReference type="GO" id="GO:0016020">
    <property type="term" value="C:membrane"/>
    <property type="evidence" value="ECO:0007669"/>
    <property type="project" value="InterPro"/>
</dbReference>
<dbReference type="GO" id="GO:0005576">
    <property type="term" value="C:extracellular region"/>
    <property type="evidence" value="ECO:0007669"/>
    <property type="project" value="UniProtKB-SubCell"/>
</dbReference>
<accession>A0A7W6JH85</accession>
<dbReference type="InterPro" id="IPR011990">
    <property type="entry name" value="TPR-like_helical_dom_sf"/>
</dbReference>
<comment type="caution">
    <text evidence="3">The sequence shown here is derived from an EMBL/GenBank/DDBJ whole genome shotgun (WGS) entry which is preliminary data.</text>
</comment>
<dbReference type="SUPFAM" id="SSF51120">
    <property type="entry name" value="beta-Roll"/>
    <property type="match status" value="5"/>
</dbReference>
<dbReference type="Gene3D" id="1.25.40.10">
    <property type="entry name" value="Tetratricopeptide repeat domain"/>
    <property type="match status" value="1"/>
</dbReference>
<reference evidence="3 4" key="1">
    <citation type="submission" date="2020-08" db="EMBL/GenBank/DDBJ databases">
        <title>Genomic Encyclopedia of Type Strains, Phase IV (KMG-IV): sequencing the most valuable type-strain genomes for metagenomic binning, comparative biology and taxonomic classification.</title>
        <authorList>
            <person name="Goeker M."/>
        </authorList>
    </citation>
    <scope>NUCLEOTIDE SEQUENCE [LARGE SCALE GENOMIC DNA]</scope>
    <source>
        <strain evidence="3 4">DSM 23960</strain>
    </source>
</reference>
<dbReference type="NCBIfam" id="NF012211">
    <property type="entry name" value="tand_rpt_95"/>
    <property type="match status" value="3"/>
</dbReference>
<keyword evidence="2" id="KW-0964">Secreted</keyword>
<evidence type="ECO:0000256" key="1">
    <source>
        <dbReference type="ARBA" id="ARBA00004613"/>
    </source>
</evidence>
<dbReference type="NCBIfam" id="TIGR01965">
    <property type="entry name" value="VCBS_repeat"/>
    <property type="match status" value="1"/>
</dbReference>
<evidence type="ECO:0000313" key="3">
    <source>
        <dbReference type="EMBL" id="MBB4084087.1"/>
    </source>
</evidence>
<organism evidence="3 4">
    <name type="scientific">Brevundimonas lenta</name>
    <dbReference type="NCBI Taxonomy" id="424796"/>
    <lineage>
        <taxon>Bacteria</taxon>
        <taxon>Pseudomonadati</taxon>
        <taxon>Pseudomonadota</taxon>
        <taxon>Alphaproteobacteria</taxon>
        <taxon>Caulobacterales</taxon>
        <taxon>Caulobacteraceae</taxon>
        <taxon>Brevundimonas</taxon>
    </lineage>
</organism>
<dbReference type="PROSITE" id="PS00330">
    <property type="entry name" value="HEMOLYSIN_CALCIUM"/>
    <property type="match status" value="2"/>
</dbReference>
<evidence type="ECO:0000256" key="2">
    <source>
        <dbReference type="ARBA" id="ARBA00022525"/>
    </source>
</evidence>
<dbReference type="RefSeq" id="WP_183205248.1">
    <property type="nucleotide sequence ID" value="NZ_BAAAER010000003.1"/>
</dbReference>
<dbReference type="Gene3D" id="2.60.40.2810">
    <property type="match status" value="1"/>
</dbReference>
<dbReference type="GO" id="GO:0005509">
    <property type="term" value="F:calcium ion binding"/>
    <property type="evidence" value="ECO:0007669"/>
    <property type="project" value="InterPro"/>
</dbReference>
<comment type="subcellular location">
    <subcellularLocation>
        <location evidence="1">Secreted</location>
    </subcellularLocation>
</comment>
<dbReference type="SUPFAM" id="SSF49313">
    <property type="entry name" value="Cadherin-like"/>
    <property type="match status" value="2"/>
</dbReference>
<dbReference type="InterPro" id="IPR010221">
    <property type="entry name" value="VCBS_dom"/>
</dbReference>
<proteinExistence type="predicted"/>
<dbReference type="InterPro" id="IPR018511">
    <property type="entry name" value="Hemolysin-typ_Ca-bd_CS"/>
</dbReference>
<dbReference type="Pfam" id="PF00353">
    <property type="entry name" value="HemolysinCabind"/>
    <property type="match status" value="8"/>
</dbReference>
<dbReference type="InterPro" id="IPR006597">
    <property type="entry name" value="Sel1-like"/>
</dbReference>
<sequence>MDASNVEPVDAPVDLTDPEAVSVFPPPNVYSWDFTYGLGPWTTWLPPAVVTEPGGTFEQFTRLQAPGGLDANHIDGVGAIWLVAHLSTPTAGSPGVLNLTDAEFEMTVRGTDFLANGGKLAIWLCRYVPETGLMENFYVGLQVTNWANTGGDMAGQVTDDWSTITLRISSDPADWTYAGNYETFEGDWADRYQPFDLAQTLSRVDATLHLVVLNPDADNAPSGFLDLANITVRTQTPATPIGVSGLNPEIHYGLEDQVATGTLNAIDGIDLNNATFSLVGGSARNGTVTIDPATGAYTFTPPANYFGPTDAVGAATFRYTVTDGVTTSPPITVIVYIGGINDAPLISTRPENVNITADQPFEFTLFKGTDIDGDILKFELVDGSVTGGTLVLDVNSGHYTFTPTAGFTGAASFRYRMTDGHVDTAEKTVTLTVNAAASTPALPTFETVVNTYLLAGDMNNWVYYTTLLAYKGDPNASYHYATWLNSGINGVTMDKALARQFLEDAAGTVPDARLILSRLYTSGEGGARDYVHARELLATLPNDKEAIYRLAILDHLGLGAPVNDARAVQGYLKAALMGHGEAAFALGRRYLDGEGVGHSAEDAYFWLGVAQKLNPPPHHQQFDDLITFNQNEAALGLTPAQIIALNAAIAAWDPGEASPVNDAPQTSGADVVIDQVAPGRPVSGSLADAADPDGDAFSYVVVNGSTQNGTVTINPATGDFTFNPTPGFTGTVSFSYVVSDGRAASAPRTVSFQVEAGMGAAADDGGTNENTPLSVSAAAGLLANDYSPPAGGSFSVSAINGVGTNVGQPVSGTWGSLVVQANGSYVFTPFPGARMLQQGQVVTDTFTYTITNTAGVSSTASLTITINGLDGIVLSGSGTLIGSGFADEITGGDGYDVLIGNGGNDRLSGGAGAANELYGGLGNDTYILTVGDTIVENAGEGTDIVLTTLANHTLAANVENLTYTGTGAFIGSGNGLANTITGGFGADILIGLGGNDLLRGGAGAANELYGGAGDDTYLIAAAGDVIVEVAGEGVDTVQAALAAWTLAPNVENLTYTGTGDFTGVGNAGDNIINGGLGDDVLSGRGGVDRLSGGPGSDTASYAAAAGAVDVRLGAASVARNDGDGSNDILTGIENVTGSAFNDILIGDALGNVLSGGLGRDTLLGMDGNDTLIGGDGVANQLQGGRGDDRYIITAVGDSIIELAGEGNDSVQTTLTSFRLAAEIENLTYTGTGDFTGMGSATGNVITGGVGRDLLLGYGGNDVLSGGTGAANELYGGIGDDTYIVQVAGDTIVEVAGEGFDTVRTTLAAYTLRNEVEALVYTGTGDFTGTGNAGANVITGGDGSDILIGRGGIDQLIGGAGSDTASYANAAARVDVRLNAGAAINDGDGATDTLNGIENLVGSAFDDLLVGDNGANVLTGGLGRDTLLGMGGNDRLIGGSGVANQLQGGTGDDTYVLTIADTVVELAGEGNDTIETTLAAYTLGANVENLLYTGTGNFAGTGNALDNVIRGGLGNDTFKGGAGNDTLFGGGGTNVALLTGLQAEYQFQSLGAGVWRVTDTVAGRDGVDLLYDITNVRFGNGATVALGLMAPPATLLDAKDVAPLVLPEEPAWLSGLHEPRPTPTLDDIGLDFRPHSLGDWF</sequence>
<dbReference type="Gene3D" id="2.60.40.10">
    <property type="entry name" value="Immunoglobulins"/>
    <property type="match status" value="1"/>
</dbReference>
<dbReference type="PANTHER" id="PTHR38340">
    <property type="entry name" value="S-LAYER PROTEIN"/>
    <property type="match status" value="1"/>
</dbReference>
<protein>
    <submittedName>
        <fullName evidence="3">VCBS repeat-containing protein</fullName>
    </submittedName>
</protein>
<dbReference type="InterPro" id="IPR050557">
    <property type="entry name" value="RTX_toxin/Mannuronan_C5-epim"/>
</dbReference>
<keyword evidence="4" id="KW-1185">Reference proteome</keyword>
<dbReference type="InterPro" id="IPR011049">
    <property type="entry name" value="Serralysin-like_metalloprot_C"/>
</dbReference>
<dbReference type="EMBL" id="JACIDM010000003">
    <property type="protein sequence ID" value="MBB4084087.1"/>
    <property type="molecule type" value="Genomic_DNA"/>
</dbReference>
<dbReference type="PANTHER" id="PTHR38340:SF1">
    <property type="entry name" value="S-LAYER PROTEIN"/>
    <property type="match status" value="1"/>
</dbReference>